<proteinExistence type="inferred from homology"/>
<dbReference type="InterPro" id="IPR005139">
    <property type="entry name" value="PCRF"/>
</dbReference>
<dbReference type="PANTHER" id="PTHR43804">
    <property type="entry name" value="LD18447P"/>
    <property type="match status" value="1"/>
</dbReference>
<dbReference type="InterPro" id="IPR050057">
    <property type="entry name" value="Prokaryotic/Mito_RF"/>
</dbReference>
<evidence type="ECO:0000256" key="6">
    <source>
        <dbReference type="ARBA" id="ARBA00022917"/>
    </source>
</evidence>
<feature type="modified residue" description="N5-methylglutamine" evidence="7">
    <location>
        <position position="233"/>
    </location>
</feature>
<evidence type="ECO:0000256" key="8">
    <source>
        <dbReference type="NCBIfam" id="TIGR00019"/>
    </source>
</evidence>
<gene>
    <name evidence="7 12" type="primary">prfA</name>
    <name evidence="12" type="ORF">G3M70_08925</name>
</gene>
<dbReference type="InterPro" id="IPR000352">
    <property type="entry name" value="Pep_chain_release_fac_I"/>
</dbReference>
<feature type="domain" description="Prokaryotic-type class I peptide chain release factors" evidence="11">
    <location>
        <begin position="226"/>
        <end position="242"/>
    </location>
</feature>
<organism evidence="12 13">
    <name type="scientific">Candidatus Nitronauta litoralis</name>
    <dbReference type="NCBI Taxonomy" id="2705533"/>
    <lineage>
        <taxon>Bacteria</taxon>
        <taxon>Pseudomonadati</taxon>
        <taxon>Nitrospinota/Tectimicrobiota group</taxon>
        <taxon>Nitrospinota</taxon>
        <taxon>Nitrospinia</taxon>
        <taxon>Nitrospinales</taxon>
        <taxon>Nitrospinaceae</taxon>
        <taxon>Candidatus Nitronauta</taxon>
    </lineage>
</organism>
<comment type="subcellular location">
    <subcellularLocation>
        <location evidence="2 7">Cytoplasm</location>
    </subcellularLocation>
</comment>
<name>A0A7T0BW16_9BACT</name>
<evidence type="ECO:0000256" key="2">
    <source>
        <dbReference type="ARBA" id="ARBA00004496"/>
    </source>
</evidence>
<dbReference type="KEGG" id="nli:G3M70_08925"/>
<evidence type="ECO:0000256" key="9">
    <source>
        <dbReference type="SAM" id="Coils"/>
    </source>
</evidence>
<dbReference type="Pfam" id="PF03462">
    <property type="entry name" value="PCRF"/>
    <property type="match status" value="1"/>
</dbReference>
<dbReference type="FunFam" id="3.30.160.20:FF:000004">
    <property type="entry name" value="Peptide chain release factor 1"/>
    <property type="match status" value="1"/>
</dbReference>
<dbReference type="EMBL" id="CP048685">
    <property type="protein sequence ID" value="QPJ61990.1"/>
    <property type="molecule type" value="Genomic_DNA"/>
</dbReference>
<evidence type="ECO:0000256" key="7">
    <source>
        <dbReference type="HAMAP-Rule" id="MF_00093"/>
    </source>
</evidence>
<dbReference type="InterPro" id="IPR045853">
    <property type="entry name" value="Pep_chain_release_fac_I_sf"/>
</dbReference>
<keyword evidence="6 7" id="KW-0648">Protein biosynthesis</keyword>
<comment type="PTM">
    <text evidence="7">Methylated by PrmC. Methylation increases the termination efficiency of RF1.</text>
</comment>
<keyword evidence="9" id="KW-0175">Coiled coil</keyword>
<evidence type="ECO:0000256" key="10">
    <source>
        <dbReference type="SAM" id="MobiDB-lite"/>
    </source>
</evidence>
<dbReference type="PANTHER" id="PTHR43804:SF7">
    <property type="entry name" value="LD18447P"/>
    <property type="match status" value="1"/>
</dbReference>
<evidence type="ECO:0000256" key="1">
    <source>
        <dbReference type="ARBA" id="ARBA00002986"/>
    </source>
</evidence>
<protein>
    <recommendedName>
        <fullName evidence="7 8">Peptide chain release factor 1</fullName>
        <shortName evidence="7">RF-1</shortName>
    </recommendedName>
</protein>
<comment type="function">
    <text evidence="1 7">Peptide chain release factor 1 directs the termination of translation in response to the peptide chain termination codons UAG and UAA.</text>
</comment>
<evidence type="ECO:0000256" key="5">
    <source>
        <dbReference type="ARBA" id="ARBA00022490"/>
    </source>
</evidence>
<dbReference type="InterPro" id="IPR004373">
    <property type="entry name" value="RF-1"/>
</dbReference>
<dbReference type="PROSITE" id="PS00745">
    <property type="entry name" value="RF_PROK_I"/>
    <property type="match status" value="1"/>
</dbReference>
<comment type="similarity">
    <text evidence="3 7">Belongs to the prokaryotic/mitochondrial release factor family.</text>
</comment>
<feature type="region of interest" description="Disordered" evidence="10">
    <location>
        <begin position="286"/>
        <end position="305"/>
    </location>
</feature>
<dbReference type="FunFam" id="3.30.70.1660:FF:000002">
    <property type="entry name" value="Peptide chain release factor 1"/>
    <property type="match status" value="1"/>
</dbReference>
<evidence type="ECO:0000256" key="3">
    <source>
        <dbReference type="ARBA" id="ARBA00010835"/>
    </source>
</evidence>
<dbReference type="NCBIfam" id="TIGR00019">
    <property type="entry name" value="prfA"/>
    <property type="match status" value="1"/>
</dbReference>
<dbReference type="GO" id="GO:0005829">
    <property type="term" value="C:cytosol"/>
    <property type="evidence" value="ECO:0007669"/>
    <property type="project" value="UniProtKB-ARBA"/>
</dbReference>
<dbReference type="Gene3D" id="3.30.70.1660">
    <property type="match status" value="1"/>
</dbReference>
<reference evidence="12 13" key="1">
    <citation type="submission" date="2020-02" db="EMBL/GenBank/DDBJ databases">
        <title>Genomic and physiological characterization of two novel Nitrospinaceae genera.</title>
        <authorList>
            <person name="Mueller A.J."/>
            <person name="Jung M.-Y."/>
            <person name="Strachan C.R."/>
            <person name="Herbold C.W."/>
            <person name="Kirkegaard R.H."/>
            <person name="Daims H."/>
        </authorList>
    </citation>
    <scope>NUCLEOTIDE SEQUENCE [LARGE SCALE GENOMIC DNA]</scope>
    <source>
        <strain evidence="12">EB</strain>
    </source>
</reference>
<evidence type="ECO:0000256" key="4">
    <source>
        <dbReference type="ARBA" id="ARBA00022481"/>
    </source>
</evidence>
<dbReference type="SUPFAM" id="SSF75620">
    <property type="entry name" value="Release factor"/>
    <property type="match status" value="1"/>
</dbReference>
<dbReference type="Gene3D" id="6.10.140.1950">
    <property type="match status" value="1"/>
</dbReference>
<sequence>MFEKLASIEKRFDELSEKMSDPAVIALQNDFQKYAREHSEIADIVKEYREWKKNSKELEDNRALLEDDSDPEMQELARMEIESLTKLTEQNEQELKKLLLPKDPRDEKSVIMEIRAGTGGDEAGLFAADLYRMYSRYAERQKWKVEILNSNPTGVGGFKEMVLNIRGKAVYSKLKYEAGTHRVQRVPTTETQGRIHTSAVTVAILPEVEDVDIKINPADLKIDVFRSSGPGGQSVNTTDSAVRITHVPSGIVVSCQDEKSQHKNKERGMKVLRARLYDEEQRKQQEALAADRRQQVGSGDRSERIRTYNFPQERITDHRIGLTLHKLTQAMEGDLDEMVETLILHFQAEALKNQDN</sequence>
<dbReference type="Gene3D" id="3.30.160.20">
    <property type="match status" value="1"/>
</dbReference>
<evidence type="ECO:0000313" key="13">
    <source>
        <dbReference type="Proteomes" id="UP000594688"/>
    </source>
</evidence>
<evidence type="ECO:0000259" key="11">
    <source>
        <dbReference type="PROSITE" id="PS00745"/>
    </source>
</evidence>
<dbReference type="FunFam" id="3.30.70.1660:FF:000004">
    <property type="entry name" value="Peptide chain release factor 1"/>
    <property type="match status" value="1"/>
</dbReference>
<dbReference type="GO" id="GO:0016149">
    <property type="term" value="F:translation release factor activity, codon specific"/>
    <property type="evidence" value="ECO:0007669"/>
    <property type="project" value="UniProtKB-UniRule"/>
</dbReference>
<dbReference type="NCBIfam" id="NF001859">
    <property type="entry name" value="PRK00591.1"/>
    <property type="match status" value="1"/>
</dbReference>
<keyword evidence="4 7" id="KW-0488">Methylation</keyword>
<dbReference type="SMART" id="SM00937">
    <property type="entry name" value="PCRF"/>
    <property type="match status" value="1"/>
</dbReference>
<keyword evidence="5 7" id="KW-0963">Cytoplasm</keyword>
<accession>A0A7T0BW16</accession>
<feature type="coiled-coil region" evidence="9">
    <location>
        <begin position="41"/>
        <end position="68"/>
    </location>
</feature>
<evidence type="ECO:0000313" key="12">
    <source>
        <dbReference type="EMBL" id="QPJ61990.1"/>
    </source>
</evidence>
<dbReference type="AlphaFoldDB" id="A0A7T0BW16"/>
<dbReference type="Proteomes" id="UP000594688">
    <property type="component" value="Chromosome"/>
</dbReference>
<dbReference type="Pfam" id="PF00472">
    <property type="entry name" value="RF-1"/>
    <property type="match status" value="1"/>
</dbReference>
<dbReference type="HAMAP" id="MF_00093">
    <property type="entry name" value="Rel_fac_1"/>
    <property type="match status" value="1"/>
</dbReference>